<name>A0A7Z0DXT8_RHILE</name>
<reference evidence="7 8" key="1">
    <citation type="submission" date="2020-07" db="EMBL/GenBank/DDBJ databases">
        <title>Genomic Encyclopedia of Type Strains, Phase IV (KMG-V): Genome sequencing to study the core and pangenomes of soil and plant-associated prokaryotes.</title>
        <authorList>
            <person name="Whitman W."/>
        </authorList>
    </citation>
    <scope>NUCLEOTIDE SEQUENCE [LARGE SCALE GENOMIC DNA]</scope>
    <source>
        <strain evidence="7 8">SEMIA 4052</strain>
    </source>
</reference>
<accession>A0A7Z0DXT8</accession>
<proteinExistence type="predicted"/>
<dbReference type="InterPro" id="IPR036271">
    <property type="entry name" value="Tet_transcr_reg_TetR-rel_C_sf"/>
</dbReference>
<dbReference type="PROSITE" id="PS50977">
    <property type="entry name" value="HTH_TETR_2"/>
    <property type="match status" value="1"/>
</dbReference>
<keyword evidence="3" id="KW-0804">Transcription</keyword>
<organism evidence="7 8">
    <name type="scientific">Rhizobium leguminosarum</name>
    <dbReference type="NCBI Taxonomy" id="384"/>
    <lineage>
        <taxon>Bacteria</taxon>
        <taxon>Pseudomonadati</taxon>
        <taxon>Pseudomonadota</taxon>
        <taxon>Alphaproteobacteria</taxon>
        <taxon>Hyphomicrobiales</taxon>
        <taxon>Rhizobiaceae</taxon>
        <taxon>Rhizobium/Agrobacterium group</taxon>
        <taxon>Rhizobium</taxon>
    </lineage>
</organism>
<dbReference type="Pfam" id="PF00440">
    <property type="entry name" value="TetR_N"/>
    <property type="match status" value="1"/>
</dbReference>
<keyword evidence="1" id="KW-0805">Transcription regulation</keyword>
<evidence type="ECO:0000259" key="6">
    <source>
        <dbReference type="PROSITE" id="PS50977"/>
    </source>
</evidence>
<dbReference type="InterPro" id="IPR009057">
    <property type="entry name" value="Homeodomain-like_sf"/>
</dbReference>
<protein>
    <submittedName>
        <fullName evidence="7">TetR/AcrR family transcriptional repressor of nem operon</fullName>
    </submittedName>
</protein>
<comment type="caution">
    <text evidence="7">The sequence shown here is derived from an EMBL/GenBank/DDBJ whole genome shotgun (WGS) entry which is preliminary data.</text>
</comment>
<feature type="region of interest" description="Disordered" evidence="5">
    <location>
        <begin position="1"/>
        <end position="21"/>
    </location>
</feature>
<evidence type="ECO:0000256" key="3">
    <source>
        <dbReference type="ARBA" id="ARBA00023163"/>
    </source>
</evidence>
<dbReference type="Gene3D" id="1.10.357.10">
    <property type="entry name" value="Tetracycline Repressor, domain 2"/>
    <property type="match status" value="1"/>
</dbReference>
<dbReference type="SUPFAM" id="SSF46689">
    <property type="entry name" value="Homeodomain-like"/>
    <property type="match status" value="1"/>
</dbReference>
<dbReference type="Proteomes" id="UP000535276">
    <property type="component" value="Unassembled WGS sequence"/>
</dbReference>
<evidence type="ECO:0000256" key="1">
    <source>
        <dbReference type="ARBA" id="ARBA00023015"/>
    </source>
</evidence>
<dbReference type="InterPro" id="IPR011075">
    <property type="entry name" value="TetR_C"/>
</dbReference>
<gene>
    <name evidence="7" type="ORF">GGI64_002379</name>
</gene>
<dbReference type="PANTHER" id="PTHR47506">
    <property type="entry name" value="TRANSCRIPTIONAL REGULATORY PROTEIN"/>
    <property type="match status" value="1"/>
</dbReference>
<dbReference type="GO" id="GO:0003677">
    <property type="term" value="F:DNA binding"/>
    <property type="evidence" value="ECO:0007669"/>
    <property type="project" value="UniProtKB-UniRule"/>
</dbReference>
<evidence type="ECO:0000256" key="5">
    <source>
        <dbReference type="SAM" id="MobiDB-lite"/>
    </source>
</evidence>
<dbReference type="SUPFAM" id="SSF48498">
    <property type="entry name" value="Tetracyclin repressor-like, C-terminal domain"/>
    <property type="match status" value="1"/>
</dbReference>
<dbReference type="InterPro" id="IPR001647">
    <property type="entry name" value="HTH_TetR"/>
</dbReference>
<evidence type="ECO:0000256" key="4">
    <source>
        <dbReference type="PROSITE-ProRule" id="PRU00335"/>
    </source>
</evidence>
<dbReference type="RefSeq" id="WP_179611534.1">
    <property type="nucleotide sequence ID" value="NZ_JACBZV010000003.1"/>
</dbReference>
<dbReference type="EMBL" id="JACBZV010000003">
    <property type="protein sequence ID" value="NYJ11328.1"/>
    <property type="molecule type" value="Genomic_DNA"/>
</dbReference>
<feature type="DNA-binding region" description="H-T-H motif" evidence="4">
    <location>
        <begin position="39"/>
        <end position="58"/>
    </location>
</feature>
<dbReference type="PANTHER" id="PTHR47506:SF6">
    <property type="entry name" value="HTH-TYPE TRANSCRIPTIONAL REPRESSOR NEMR"/>
    <property type="match status" value="1"/>
</dbReference>
<evidence type="ECO:0000313" key="8">
    <source>
        <dbReference type="Proteomes" id="UP000535276"/>
    </source>
</evidence>
<dbReference type="AlphaFoldDB" id="A0A7Z0DXT8"/>
<evidence type="ECO:0000256" key="2">
    <source>
        <dbReference type="ARBA" id="ARBA00023125"/>
    </source>
</evidence>
<feature type="domain" description="HTH tetR-type" evidence="6">
    <location>
        <begin position="16"/>
        <end position="76"/>
    </location>
</feature>
<dbReference type="Pfam" id="PF16925">
    <property type="entry name" value="TetR_C_13"/>
    <property type="match status" value="1"/>
</dbReference>
<sequence>METQTKAARRGPKPNPNTRDNLMRVGVQMLHEAGYTATGIKDIVDAAHVPKGSFYNHFESKEAFGKEVVDFYFDGGLVELRARLCDDSIPPIDRLRGYFDERIRGFQATDYVRGCMLGNLSLEVADHSVPIRERLAAHFGTWSGLFEACIAEAQSAGAIGNRLPAPLLAEFLLNSWEGALLRMRVGKSDEPLRAFVEVAFGSLLI</sequence>
<keyword evidence="2 4" id="KW-0238">DNA-binding</keyword>
<evidence type="ECO:0000313" key="7">
    <source>
        <dbReference type="EMBL" id="NYJ11328.1"/>
    </source>
</evidence>